<evidence type="ECO:0000313" key="4">
    <source>
        <dbReference type="EMBL" id="STV15263.1"/>
    </source>
</evidence>
<proteinExistence type="predicted"/>
<feature type="domain" description="Carbohydrate kinase PfkB" evidence="3">
    <location>
        <begin position="30"/>
        <end position="248"/>
    </location>
</feature>
<keyword evidence="1" id="KW-0808">Transferase</keyword>
<evidence type="ECO:0000256" key="2">
    <source>
        <dbReference type="ARBA" id="ARBA00022777"/>
    </source>
</evidence>
<dbReference type="PANTHER" id="PTHR10584:SF166">
    <property type="entry name" value="RIBOKINASE"/>
    <property type="match status" value="1"/>
</dbReference>
<accession>A0A378ANL5</accession>
<reference evidence="4 5" key="1">
    <citation type="submission" date="2018-06" db="EMBL/GenBank/DDBJ databases">
        <authorList>
            <consortium name="Pathogen Informatics"/>
            <person name="Doyle S."/>
        </authorList>
    </citation>
    <scope>NUCLEOTIDE SEQUENCE [LARGE SCALE GENOMIC DNA]</scope>
    <source>
        <strain evidence="4 5">NCTC9504</strain>
    </source>
</reference>
<evidence type="ECO:0000256" key="1">
    <source>
        <dbReference type="ARBA" id="ARBA00022679"/>
    </source>
</evidence>
<feature type="domain" description="Carbohydrate kinase PfkB" evidence="3">
    <location>
        <begin position="279"/>
        <end position="321"/>
    </location>
</feature>
<dbReference type="SUPFAM" id="SSF53613">
    <property type="entry name" value="Ribokinase-like"/>
    <property type="match status" value="1"/>
</dbReference>
<keyword evidence="2 4" id="KW-0418">Kinase</keyword>
<dbReference type="Gene3D" id="3.40.1190.20">
    <property type="match status" value="1"/>
</dbReference>
<gene>
    <name evidence="4" type="ORF">NCTC9504_06081</name>
</gene>
<dbReference type="GO" id="GO:0016301">
    <property type="term" value="F:kinase activity"/>
    <property type="evidence" value="ECO:0007669"/>
    <property type="project" value="UniProtKB-KW"/>
</dbReference>
<organism evidence="4 5">
    <name type="scientific">Klebsiella pneumoniae subsp. pneumoniae</name>
    <dbReference type="NCBI Taxonomy" id="72407"/>
    <lineage>
        <taxon>Bacteria</taxon>
        <taxon>Pseudomonadati</taxon>
        <taxon>Pseudomonadota</taxon>
        <taxon>Gammaproteobacteria</taxon>
        <taxon>Enterobacterales</taxon>
        <taxon>Enterobacteriaceae</taxon>
        <taxon>Klebsiella/Raoultella group</taxon>
        <taxon>Klebsiella</taxon>
        <taxon>Klebsiella pneumoniae complex</taxon>
    </lineage>
</organism>
<dbReference type="InterPro" id="IPR011611">
    <property type="entry name" value="PfkB_dom"/>
</dbReference>
<dbReference type="PANTHER" id="PTHR10584">
    <property type="entry name" value="SUGAR KINASE"/>
    <property type="match status" value="1"/>
</dbReference>
<dbReference type="EMBL" id="UGMA01000005">
    <property type="protein sequence ID" value="STV15263.1"/>
    <property type="molecule type" value="Genomic_DNA"/>
</dbReference>
<dbReference type="Pfam" id="PF00294">
    <property type="entry name" value="PfkB"/>
    <property type="match status" value="2"/>
</dbReference>
<evidence type="ECO:0000259" key="3">
    <source>
        <dbReference type="Pfam" id="PF00294"/>
    </source>
</evidence>
<protein>
    <submittedName>
        <fullName evidence="4">Kinase</fullName>
    </submittedName>
</protein>
<name>A0A378ANL5_KLEPN</name>
<dbReference type="InterPro" id="IPR029056">
    <property type="entry name" value="Ribokinase-like"/>
</dbReference>
<evidence type="ECO:0000313" key="5">
    <source>
        <dbReference type="Proteomes" id="UP000254020"/>
    </source>
</evidence>
<sequence>MERKGIIAAGNMLVDHVQQIGQWPERGWLVEIVHSERATGGAPLNVLLTLAKMHAGLPLQAVGLIGEDNDGDYITAMLDQYHINRQLVQRTSSAPTSMTQVMTDAEGQRTFFHSPGANRLLDLPAFEPLDAPLKIFHLGYLLLLESLDRPDEVYGTRSARLLAQMRERGYEVSLDLVSRKGDPRYRPLVLPALKHLDYLTINELEASEFSGLEIRLPNGEPHVANIARAASALLDAGVRQRVVIHCPEGGMGRLPYRSRALGTVMAAAAGGDYRQRRRGDAFCAGLLYGSHERWPLTASLQLAHACARASLQAANAIDGAKTLPELQAFIQLQNG</sequence>
<dbReference type="Proteomes" id="UP000254020">
    <property type="component" value="Unassembled WGS sequence"/>
</dbReference>
<dbReference type="GO" id="GO:0005829">
    <property type="term" value="C:cytosol"/>
    <property type="evidence" value="ECO:0007669"/>
    <property type="project" value="TreeGrafter"/>
</dbReference>
<dbReference type="AlphaFoldDB" id="A0A378ANL5"/>